<evidence type="ECO:0000313" key="2">
    <source>
        <dbReference type="EMBL" id="KKN86622.1"/>
    </source>
</evidence>
<feature type="region of interest" description="Disordered" evidence="1">
    <location>
        <begin position="126"/>
        <end position="148"/>
    </location>
</feature>
<sequence length="148" mass="17033">MKLTIPQLSKLLSDVCTDTVPQEDKKLILDLYSLATEIEDIRLRIRFVYKIMGRFKTPHMIDLLAIMTPFIFDCMDIHARTGSLRFREIDYFIINGITTESEAVGIDDFVTKQLSKLKPVHVFKEMSGGPVNDDEDDWDDTEDDIDAD</sequence>
<name>A0A0F9UGY1_9ZZZZ</name>
<comment type="caution">
    <text evidence="2">The sequence shown here is derived from an EMBL/GenBank/DDBJ whole genome shotgun (WGS) entry which is preliminary data.</text>
</comment>
<gene>
    <name evidence="2" type="ORF">LCGC14_0267980</name>
</gene>
<proteinExistence type="predicted"/>
<reference evidence="2" key="1">
    <citation type="journal article" date="2015" name="Nature">
        <title>Complex archaea that bridge the gap between prokaryotes and eukaryotes.</title>
        <authorList>
            <person name="Spang A."/>
            <person name="Saw J.H."/>
            <person name="Jorgensen S.L."/>
            <person name="Zaremba-Niedzwiedzka K."/>
            <person name="Martijn J."/>
            <person name="Lind A.E."/>
            <person name="van Eijk R."/>
            <person name="Schleper C."/>
            <person name="Guy L."/>
            <person name="Ettema T.J."/>
        </authorList>
    </citation>
    <scope>NUCLEOTIDE SEQUENCE</scope>
</reference>
<protein>
    <submittedName>
        <fullName evidence="2">Uncharacterized protein</fullName>
    </submittedName>
</protein>
<dbReference type="AlphaFoldDB" id="A0A0F9UGY1"/>
<feature type="compositionally biased region" description="Acidic residues" evidence="1">
    <location>
        <begin position="132"/>
        <end position="148"/>
    </location>
</feature>
<accession>A0A0F9UGY1</accession>
<dbReference type="EMBL" id="LAZR01000146">
    <property type="protein sequence ID" value="KKN86622.1"/>
    <property type="molecule type" value="Genomic_DNA"/>
</dbReference>
<organism evidence="2">
    <name type="scientific">marine sediment metagenome</name>
    <dbReference type="NCBI Taxonomy" id="412755"/>
    <lineage>
        <taxon>unclassified sequences</taxon>
        <taxon>metagenomes</taxon>
        <taxon>ecological metagenomes</taxon>
    </lineage>
</organism>
<evidence type="ECO:0000256" key="1">
    <source>
        <dbReference type="SAM" id="MobiDB-lite"/>
    </source>
</evidence>